<feature type="transmembrane region" description="Helical" evidence="14">
    <location>
        <begin position="348"/>
        <end position="370"/>
    </location>
</feature>
<feature type="transmembrane region" description="Helical" evidence="14">
    <location>
        <begin position="12"/>
        <end position="32"/>
    </location>
</feature>
<evidence type="ECO:0000256" key="3">
    <source>
        <dbReference type="ARBA" id="ARBA00022448"/>
    </source>
</evidence>
<evidence type="ECO:0000256" key="10">
    <source>
        <dbReference type="ARBA" id="ARBA00037387"/>
    </source>
</evidence>
<proteinExistence type="inferred from homology"/>
<dbReference type="PANTHER" id="PTHR33843">
    <property type="entry name" value="ASCORBATE-SPECIFIC PTS SYSTEM EIIC COMPONENT"/>
    <property type="match status" value="1"/>
</dbReference>
<evidence type="ECO:0000313" key="16">
    <source>
        <dbReference type="Proteomes" id="UP000261212"/>
    </source>
</evidence>
<comment type="subcellular location">
    <subcellularLocation>
        <location evidence="1">Cell membrane</location>
        <topology evidence="1">Multi-pass membrane protein</topology>
    </subcellularLocation>
</comment>
<keyword evidence="4" id="KW-1003">Cell membrane</keyword>
<comment type="subunit">
    <text evidence="2">Homodimer.</text>
</comment>
<feature type="transmembrane region" description="Helical" evidence="14">
    <location>
        <begin position="89"/>
        <end position="116"/>
    </location>
</feature>
<dbReference type="InterPro" id="IPR004703">
    <property type="entry name" value="PTS_sugar-sp_permease"/>
</dbReference>
<feature type="transmembrane region" description="Helical" evidence="14">
    <location>
        <begin position="223"/>
        <end position="247"/>
    </location>
</feature>
<dbReference type="AlphaFoldDB" id="A0A3E3DX90"/>
<keyword evidence="5" id="KW-0762">Sugar transport</keyword>
<dbReference type="Proteomes" id="UP000261212">
    <property type="component" value="Unassembled WGS sequence"/>
</dbReference>
<dbReference type="NCBIfam" id="NF006920">
    <property type="entry name" value="PRK09410.1-2"/>
    <property type="match status" value="1"/>
</dbReference>
<dbReference type="Pfam" id="PF03611">
    <property type="entry name" value="EIIC-GAT"/>
    <property type="match status" value="1"/>
</dbReference>
<evidence type="ECO:0000256" key="13">
    <source>
        <dbReference type="ARBA" id="ARBA00042859"/>
    </source>
</evidence>
<evidence type="ECO:0000256" key="11">
    <source>
        <dbReference type="ARBA" id="ARBA00038218"/>
    </source>
</evidence>
<dbReference type="GO" id="GO:0009401">
    <property type="term" value="P:phosphoenolpyruvate-dependent sugar phosphotransferase system"/>
    <property type="evidence" value="ECO:0007669"/>
    <property type="project" value="UniProtKB-KW"/>
</dbReference>
<evidence type="ECO:0000313" key="15">
    <source>
        <dbReference type="EMBL" id="RGD73874.1"/>
    </source>
</evidence>
<accession>A0A3E3DX90</accession>
<feature type="transmembrane region" description="Helical" evidence="14">
    <location>
        <begin position="322"/>
        <end position="341"/>
    </location>
</feature>
<feature type="transmembrane region" description="Helical" evidence="14">
    <location>
        <begin position="123"/>
        <end position="146"/>
    </location>
</feature>
<reference evidence="15 16" key="1">
    <citation type="submission" date="2018-08" db="EMBL/GenBank/DDBJ databases">
        <title>A genome reference for cultivated species of the human gut microbiota.</title>
        <authorList>
            <person name="Zou Y."/>
            <person name="Xue W."/>
            <person name="Luo G."/>
        </authorList>
    </citation>
    <scope>NUCLEOTIDE SEQUENCE [LARGE SCALE GENOMIC DNA]</scope>
    <source>
        <strain evidence="15 16">AM25-6</strain>
    </source>
</reference>
<comment type="function">
    <text evidence="10">The phosphoenolpyruvate-dependent sugar phosphotransferase system (sugar PTS), a major carbohydrate active transport system, catalyzes the phosphorylation of incoming sugar substrates concomitantly with their translocation across the cell membrane. The enzyme II UlaABC PTS system is involved in ascorbate transport.</text>
</comment>
<evidence type="ECO:0000256" key="5">
    <source>
        <dbReference type="ARBA" id="ARBA00022597"/>
    </source>
</evidence>
<dbReference type="GO" id="GO:0005886">
    <property type="term" value="C:plasma membrane"/>
    <property type="evidence" value="ECO:0007669"/>
    <property type="project" value="UniProtKB-SubCell"/>
</dbReference>
<evidence type="ECO:0000256" key="12">
    <source>
        <dbReference type="ARBA" id="ARBA00039702"/>
    </source>
</evidence>
<feature type="transmembrane region" description="Helical" evidence="14">
    <location>
        <begin position="52"/>
        <end position="69"/>
    </location>
</feature>
<organism evidence="15 16">
    <name type="scientific">Anaerofustis stercorihominis</name>
    <dbReference type="NCBI Taxonomy" id="214853"/>
    <lineage>
        <taxon>Bacteria</taxon>
        <taxon>Bacillati</taxon>
        <taxon>Bacillota</taxon>
        <taxon>Clostridia</taxon>
        <taxon>Eubacteriales</taxon>
        <taxon>Eubacteriaceae</taxon>
        <taxon>Anaerofustis</taxon>
    </lineage>
</organism>
<evidence type="ECO:0000256" key="14">
    <source>
        <dbReference type="SAM" id="Phobius"/>
    </source>
</evidence>
<keyword evidence="9 14" id="KW-0472">Membrane</keyword>
<evidence type="ECO:0000256" key="8">
    <source>
        <dbReference type="ARBA" id="ARBA00022989"/>
    </source>
</evidence>
<protein>
    <recommendedName>
        <fullName evidence="12">Ascorbate-specific PTS system EIIC component</fullName>
    </recommendedName>
    <alternativeName>
        <fullName evidence="13">Ascorbate-specific permease IIC component UlaA</fullName>
    </alternativeName>
</protein>
<keyword evidence="7 14" id="KW-0812">Transmembrane</keyword>
<feature type="transmembrane region" description="Helical" evidence="14">
    <location>
        <begin position="184"/>
        <end position="203"/>
    </location>
</feature>
<gene>
    <name evidence="15" type="ORF">DW687_08855</name>
</gene>
<evidence type="ECO:0000256" key="9">
    <source>
        <dbReference type="ARBA" id="ARBA00023136"/>
    </source>
</evidence>
<dbReference type="PANTHER" id="PTHR33843:SF4">
    <property type="entry name" value="ASCORBATE-SPECIFIC PTS SYSTEM EIIC COMPONENT"/>
    <property type="match status" value="1"/>
</dbReference>
<dbReference type="EMBL" id="QUSM01000004">
    <property type="protein sequence ID" value="RGD73874.1"/>
    <property type="molecule type" value="Genomic_DNA"/>
</dbReference>
<comment type="caution">
    <text evidence="15">The sequence shown here is derived from an EMBL/GenBank/DDBJ whole genome shotgun (WGS) entry which is preliminary data.</text>
</comment>
<evidence type="ECO:0000256" key="7">
    <source>
        <dbReference type="ARBA" id="ARBA00022692"/>
    </source>
</evidence>
<dbReference type="InterPro" id="IPR051562">
    <property type="entry name" value="Ascorbate-PTS_EIIC"/>
</dbReference>
<name>A0A3E3DX90_9FIRM</name>
<dbReference type="RefSeq" id="WP_117532485.1">
    <property type="nucleotide sequence ID" value="NZ_QUSM01000004.1"/>
</dbReference>
<sequence>MNYLINFVDYMANYVLGVPAIMIALVSMIGLIAQKKSLPDILSGTMKSAMGYLILSTGAGILVSCMIPLGGIMNEVFGFQGFFPNDESIIAAVMGTYGKVAVLSMVVCFIVNLIVARFTKFKYVYLTGHMLLFINMLVCVLIEVQLGITSTWQIVLLSGLISGIYCPLAIALCQKYTDKVTNNAGVGLAHSSCLQAFIGGWIGERFGDPSKSTEDLKLPKWASIFRDATLATGITMFLVFLVVAFIAPKDYILEQVGEQGRFMWAVMNGLNFGAGITILLSGVRMLIAEIVPAFKGFADKIVPNAKPGLDCPIVMPYAPTAWLLGFLISFPIGIICTLISAGPLSVQYVLIAGVIPHFFGSGPAAVYGNATGGVKGAVIASIVSSLILSFGIQLLIPLTGSVCIGTGLTWGESDFGVWGTLLGYIFKGISSIF</sequence>
<keyword evidence="3" id="KW-0813">Transport</keyword>
<evidence type="ECO:0000256" key="6">
    <source>
        <dbReference type="ARBA" id="ARBA00022683"/>
    </source>
</evidence>
<comment type="similarity">
    <text evidence="11">Belongs to the UlaA family.</text>
</comment>
<evidence type="ECO:0000256" key="2">
    <source>
        <dbReference type="ARBA" id="ARBA00011738"/>
    </source>
</evidence>
<keyword evidence="6" id="KW-0598">Phosphotransferase system</keyword>
<keyword evidence="8 14" id="KW-1133">Transmembrane helix</keyword>
<feature type="transmembrane region" description="Helical" evidence="14">
    <location>
        <begin position="152"/>
        <end position="172"/>
    </location>
</feature>
<evidence type="ECO:0000256" key="4">
    <source>
        <dbReference type="ARBA" id="ARBA00022475"/>
    </source>
</evidence>
<feature type="transmembrane region" description="Helical" evidence="14">
    <location>
        <begin position="268"/>
        <end position="287"/>
    </location>
</feature>
<evidence type="ECO:0000256" key="1">
    <source>
        <dbReference type="ARBA" id="ARBA00004651"/>
    </source>
</evidence>